<dbReference type="GO" id="GO:0005886">
    <property type="term" value="C:plasma membrane"/>
    <property type="evidence" value="ECO:0007669"/>
    <property type="project" value="InterPro"/>
</dbReference>
<evidence type="ECO:0000256" key="8">
    <source>
        <dbReference type="ARBA" id="ARBA00023209"/>
    </source>
</evidence>
<dbReference type="Pfam" id="PF02660">
    <property type="entry name" value="G3P_acyltransf"/>
    <property type="match status" value="1"/>
</dbReference>
<feature type="transmembrane region" description="Helical" evidence="10">
    <location>
        <begin position="32"/>
        <end position="53"/>
    </location>
</feature>
<keyword evidence="5 10" id="KW-1133">Transmembrane helix</keyword>
<dbReference type="SMART" id="SM01207">
    <property type="entry name" value="G3P_acyltransf"/>
    <property type="match status" value="1"/>
</dbReference>
<feature type="transmembrane region" description="Helical" evidence="10">
    <location>
        <begin position="87"/>
        <end position="107"/>
    </location>
</feature>
<reference evidence="11" key="1">
    <citation type="submission" date="2023-03" db="EMBL/GenBank/DDBJ databases">
        <authorList>
            <person name="Steffen K."/>
            <person name="Cardenas P."/>
        </authorList>
    </citation>
    <scope>NUCLEOTIDE SEQUENCE</scope>
</reference>
<keyword evidence="3" id="KW-0808">Transferase</keyword>
<dbReference type="GO" id="GO:0008654">
    <property type="term" value="P:phospholipid biosynthetic process"/>
    <property type="evidence" value="ECO:0007669"/>
    <property type="project" value="UniProtKB-KW"/>
</dbReference>
<dbReference type="GO" id="GO:0043772">
    <property type="term" value="F:acyl-phosphate glycerol-3-phosphate acyltransferase activity"/>
    <property type="evidence" value="ECO:0007669"/>
    <property type="project" value="InterPro"/>
</dbReference>
<name>A0AA35SCL8_GEOBA</name>
<evidence type="ECO:0000313" key="12">
    <source>
        <dbReference type="Proteomes" id="UP001174909"/>
    </source>
</evidence>
<keyword evidence="12" id="KW-1185">Reference proteome</keyword>
<evidence type="ECO:0000256" key="1">
    <source>
        <dbReference type="ARBA" id="ARBA00022475"/>
    </source>
</evidence>
<evidence type="ECO:0000256" key="5">
    <source>
        <dbReference type="ARBA" id="ARBA00022989"/>
    </source>
</evidence>
<keyword evidence="7 10" id="KW-0472">Membrane</keyword>
<evidence type="ECO:0000256" key="6">
    <source>
        <dbReference type="ARBA" id="ARBA00023098"/>
    </source>
</evidence>
<evidence type="ECO:0000256" key="7">
    <source>
        <dbReference type="ARBA" id="ARBA00023136"/>
    </source>
</evidence>
<evidence type="ECO:0000256" key="4">
    <source>
        <dbReference type="ARBA" id="ARBA00022692"/>
    </source>
</evidence>
<protein>
    <submittedName>
        <fullName evidence="11">Glycerol-3-phosphate acyltransferase</fullName>
    </submittedName>
</protein>
<keyword evidence="9" id="KW-1208">Phospholipid metabolism</keyword>
<sequence length="168" mass="17908">MDNPMEILQLVASGVIGYLLGALPFAQWVSRYVKGVDIFATGTTLAGTANVFWNVGRRSALLVFFCDVGKGTAAVAGAWGLGIEGPLTLIAAAAAIVGHWASVFSSFRGGDAMTPLIGVSFALVPELTLLAAMLGVATVLLMRNHQMRSAWGICTGFTLMLFWRYWCF</sequence>
<feature type="transmembrane region" description="Helical" evidence="10">
    <location>
        <begin position="148"/>
        <end position="166"/>
    </location>
</feature>
<dbReference type="AlphaFoldDB" id="A0AA35SCL8"/>
<evidence type="ECO:0000256" key="10">
    <source>
        <dbReference type="SAM" id="Phobius"/>
    </source>
</evidence>
<dbReference type="InterPro" id="IPR003811">
    <property type="entry name" value="G3P_acylTferase_PlsY"/>
</dbReference>
<evidence type="ECO:0000256" key="9">
    <source>
        <dbReference type="ARBA" id="ARBA00023264"/>
    </source>
</evidence>
<keyword evidence="6" id="KW-0443">Lipid metabolism</keyword>
<dbReference type="PANTHER" id="PTHR30309:SF0">
    <property type="entry name" value="GLYCEROL-3-PHOSPHATE ACYLTRANSFERASE-RELATED"/>
    <property type="match status" value="1"/>
</dbReference>
<dbReference type="PANTHER" id="PTHR30309">
    <property type="entry name" value="INNER MEMBRANE PROTEIN YGIH"/>
    <property type="match status" value="1"/>
</dbReference>
<gene>
    <name evidence="11" type="ORF">GBAR_LOCUS15456</name>
</gene>
<accession>A0AA35SCL8</accession>
<keyword evidence="8" id="KW-0594">Phospholipid biosynthesis</keyword>
<keyword evidence="4 10" id="KW-0812">Transmembrane</keyword>
<keyword evidence="2" id="KW-0444">Lipid biosynthesis</keyword>
<feature type="transmembrane region" description="Helical" evidence="10">
    <location>
        <begin position="119"/>
        <end position="142"/>
    </location>
</feature>
<feature type="transmembrane region" description="Helical" evidence="10">
    <location>
        <begin position="7"/>
        <end position="26"/>
    </location>
</feature>
<dbReference type="Proteomes" id="UP001174909">
    <property type="component" value="Unassembled WGS sequence"/>
</dbReference>
<organism evidence="11 12">
    <name type="scientific">Geodia barretti</name>
    <name type="common">Barrett's horny sponge</name>
    <dbReference type="NCBI Taxonomy" id="519541"/>
    <lineage>
        <taxon>Eukaryota</taxon>
        <taxon>Metazoa</taxon>
        <taxon>Porifera</taxon>
        <taxon>Demospongiae</taxon>
        <taxon>Heteroscleromorpha</taxon>
        <taxon>Tetractinellida</taxon>
        <taxon>Astrophorina</taxon>
        <taxon>Geodiidae</taxon>
        <taxon>Geodia</taxon>
    </lineage>
</organism>
<evidence type="ECO:0000256" key="2">
    <source>
        <dbReference type="ARBA" id="ARBA00022516"/>
    </source>
</evidence>
<dbReference type="EMBL" id="CASHTH010002254">
    <property type="protein sequence ID" value="CAI8026989.1"/>
    <property type="molecule type" value="Genomic_DNA"/>
</dbReference>
<comment type="caution">
    <text evidence="11">The sequence shown here is derived from an EMBL/GenBank/DDBJ whole genome shotgun (WGS) entry which is preliminary data.</text>
</comment>
<evidence type="ECO:0000256" key="3">
    <source>
        <dbReference type="ARBA" id="ARBA00022679"/>
    </source>
</evidence>
<evidence type="ECO:0000313" key="11">
    <source>
        <dbReference type="EMBL" id="CAI8026989.1"/>
    </source>
</evidence>
<keyword evidence="11" id="KW-0012">Acyltransferase</keyword>
<proteinExistence type="predicted"/>
<keyword evidence="1" id="KW-1003">Cell membrane</keyword>
<feature type="transmembrane region" description="Helical" evidence="10">
    <location>
        <begin position="60"/>
        <end position="81"/>
    </location>
</feature>